<evidence type="ECO:0000259" key="1">
    <source>
        <dbReference type="Pfam" id="PF17885"/>
    </source>
</evidence>
<sequence length="412" mass="45710">MRKILIVGAGQSGLQLALTLRQHDYDVTVMSARTPDEIRAARVMSTQCMFDDALTIERKHRINLWDDVAPAITHQGFSLAGPDGDRALNWAGEWPGPAQSVDQRVKMARWLELFEDWGGKVIIHGVTTADLNTLAGMYDLTIVAAGKGELVELFDRDDSRSVHTRPQRALSVAYLHGVGPRPELPGSVYVWMNIIPGIGENINIPGYTLSGACDILYMSGIPGGPFDAFSDRPDPYEQVRRQLELFKQYIPWEYERFKDAELTDPKGTLTGGYPPVVRKPVGELPSGNIVLGMADVVVANDPVTGQGSNNAARCAEIYLDGILSRADQPFDAAWMRQTFERYWEHARHVTRFTNMMLEPPPEHVQMILGAAQTNQVVADRFANGVNNPSDLADWYFEPEDAAAYLQRVTPSG</sequence>
<dbReference type="Gene3D" id="3.50.50.60">
    <property type="entry name" value="FAD/NAD(P)-binding domain"/>
    <property type="match status" value="2"/>
</dbReference>
<comment type="caution">
    <text evidence="2">The sequence shown here is derived from an EMBL/GenBank/DDBJ whole genome shotgun (WGS) entry which is preliminary data.</text>
</comment>
<dbReference type="Pfam" id="PF17885">
    <property type="entry name" value="Smoa_sbd"/>
    <property type="match status" value="1"/>
</dbReference>
<proteinExistence type="predicted"/>
<dbReference type="Proteomes" id="UP000545493">
    <property type="component" value="Unassembled WGS sequence"/>
</dbReference>
<dbReference type="EMBL" id="JAAOYM010000001">
    <property type="protein sequence ID" value="NIJ12320.1"/>
    <property type="molecule type" value="Genomic_DNA"/>
</dbReference>
<gene>
    <name evidence="2" type="ORF">FHU38_002664</name>
</gene>
<feature type="domain" description="Styrene monooxygenase StyA putative substrate binding" evidence="1">
    <location>
        <begin position="146"/>
        <end position="256"/>
    </location>
</feature>
<dbReference type="InterPro" id="IPR041654">
    <property type="entry name" value="StyA_sbd"/>
</dbReference>
<dbReference type="RefSeq" id="WP_167170898.1">
    <property type="nucleotide sequence ID" value="NZ_JAAOYM010000001.1"/>
</dbReference>
<evidence type="ECO:0000313" key="3">
    <source>
        <dbReference type="Proteomes" id="UP000545493"/>
    </source>
</evidence>
<dbReference type="SUPFAM" id="SSF51905">
    <property type="entry name" value="FAD/NAD(P)-binding domain"/>
    <property type="match status" value="1"/>
</dbReference>
<dbReference type="Gene3D" id="3.30.9.40">
    <property type="match status" value="1"/>
</dbReference>
<evidence type="ECO:0000313" key="2">
    <source>
        <dbReference type="EMBL" id="NIJ12320.1"/>
    </source>
</evidence>
<protein>
    <submittedName>
        <fullName evidence="2">Flavin-dependent dehydrogenase</fullName>
    </submittedName>
</protein>
<accession>A0A7X5UQI3</accession>
<name>A0A7X5UQI3_9PSEU</name>
<dbReference type="InterPro" id="IPR036188">
    <property type="entry name" value="FAD/NAD-bd_sf"/>
</dbReference>
<organism evidence="2 3">
    <name type="scientific">Saccharomonospora amisosensis</name>
    <dbReference type="NCBI Taxonomy" id="1128677"/>
    <lineage>
        <taxon>Bacteria</taxon>
        <taxon>Bacillati</taxon>
        <taxon>Actinomycetota</taxon>
        <taxon>Actinomycetes</taxon>
        <taxon>Pseudonocardiales</taxon>
        <taxon>Pseudonocardiaceae</taxon>
        <taxon>Saccharomonospora</taxon>
    </lineage>
</organism>
<dbReference type="AlphaFoldDB" id="A0A7X5UQI3"/>
<keyword evidence="3" id="KW-1185">Reference proteome</keyword>
<reference evidence="2 3" key="1">
    <citation type="submission" date="2020-03" db="EMBL/GenBank/DDBJ databases">
        <title>Sequencing the genomes of 1000 actinobacteria strains.</title>
        <authorList>
            <person name="Klenk H.-P."/>
        </authorList>
    </citation>
    <scope>NUCLEOTIDE SEQUENCE [LARGE SCALE GENOMIC DNA]</scope>
    <source>
        <strain evidence="2 3">DSM 45685</strain>
    </source>
</reference>